<organism evidence="8 9">
    <name type="scientific">Hypsibius exemplaris</name>
    <name type="common">Freshwater tardigrade</name>
    <dbReference type="NCBI Taxonomy" id="2072580"/>
    <lineage>
        <taxon>Eukaryota</taxon>
        <taxon>Metazoa</taxon>
        <taxon>Ecdysozoa</taxon>
        <taxon>Tardigrada</taxon>
        <taxon>Eutardigrada</taxon>
        <taxon>Parachela</taxon>
        <taxon>Hypsibioidea</taxon>
        <taxon>Hypsibiidae</taxon>
        <taxon>Hypsibius</taxon>
    </lineage>
</organism>
<feature type="compositionally biased region" description="Polar residues" evidence="5">
    <location>
        <begin position="509"/>
        <end position="521"/>
    </location>
</feature>
<dbReference type="EMBL" id="MTYJ01000316">
    <property type="protein sequence ID" value="OWA53353.1"/>
    <property type="molecule type" value="Genomic_DNA"/>
</dbReference>
<feature type="domain" description="HMG box" evidence="7">
    <location>
        <begin position="228"/>
        <end position="296"/>
    </location>
</feature>
<feature type="compositionally biased region" description="Acidic residues" evidence="5">
    <location>
        <begin position="8"/>
        <end position="32"/>
    </location>
</feature>
<evidence type="ECO:0000313" key="8">
    <source>
        <dbReference type="EMBL" id="OWA53353.1"/>
    </source>
</evidence>
<evidence type="ECO:0000259" key="7">
    <source>
        <dbReference type="PROSITE" id="PS50118"/>
    </source>
</evidence>
<evidence type="ECO:0000256" key="5">
    <source>
        <dbReference type="SAM" id="MobiDB-lite"/>
    </source>
</evidence>
<dbReference type="PANTHER" id="PTHR46318">
    <property type="entry name" value="UPSTREAM BINDING TRANSCRIPTION FACTOR"/>
    <property type="match status" value="1"/>
</dbReference>
<dbReference type="Gene3D" id="1.10.30.10">
    <property type="entry name" value="High mobility group box domain"/>
    <property type="match status" value="2"/>
</dbReference>
<dbReference type="PROSITE" id="PS50090">
    <property type="entry name" value="MYB_LIKE"/>
    <property type="match status" value="1"/>
</dbReference>
<feature type="compositionally biased region" description="Polar residues" evidence="5">
    <location>
        <begin position="77"/>
        <end position="95"/>
    </location>
</feature>
<dbReference type="AlphaFoldDB" id="A0A9X6NHW8"/>
<keyword evidence="3 4" id="KW-0539">Nucleus</keyword>
<keyword evidence="9" id="KW-1185">Reference proteome</keyword>
<dbReference type="InterPro" id="IPR051762">
    <property type="entry name" value="UBF1"/>
</dbReference>
<feature type="compositionally biased region" description="Basic and acidic residues" evidence="5">
    <location>
        <begin position="34"/>
        <end position="46"/>
    </location>
</feature>
<dbReference type="SMART" id="SM00398">
    <property type="entry name" value="HMG"/>
    <property type="match status" value="2"/>
</dbReference>
<dbReference type="InterPro" id="IPR036910">
    <property type="entry name" value="HMG_box_dom_sf"/>
</dbReference>
<accession>A0A9X6NHW8</accession>
<evidence type="ECO:0000256" key="2">
    <source>
        <dbReference type="ARBA" id="ARBA00023125"/>
    </source>
</evidence>
<dbReference type="GO" id="GO:0005634">
    <property type="term" value="C:nucleus"/>
    <property type="evidence" value="ECO:0007669"/>
    <property type="project" value="UniProtKB-SubCell"/>
</dbReference>
<sequence length="628" mass="71591">MISAQDKAEEDEDAEPESEEPATVEDDTDADPDFVAREEREDREEFVSDAEDEGLVEEDFNLLPISSTASPERRTGKPSNRPSSVANRTRLSRNLNLGDRSRDRRSSSNIPLSPDGQPSSSTSRWTVKEIQNLLQSLQQLLPSGDTVIHSKRVKQIKWEKVAGQSGRTAEECRAQWGNIAARLRTYRVMSELVNDAQLLLQSQLNHLVSPLTVPRSRKRKEREDPHYPKRRMNIFLLYRSEQLKLLKAKHPKWSWKKLSDRVLEKYRALSDEEKADFSARAAAGEAQFDVAKRKFDEDRPELHAKKRRLQEALKNPFADLVTFPDKPPKPSDLYRKRYILENGRDPESGYEWTDLPNEERQRFVIEAVREETKYKESISKLLENHPDIQPPLFRSAISCADKRSLPRDAALEDVPGRPVKPAIANHPYKLFCADFLRDPQYQTQFGTSWMKKASAAWQKLSTADKTAYQDRISAIWSKYFDDTETYLATLSAREQRKERALMKVKTPRPKTQCSSSAQTLGNVEGGPARPKSQYSKRRALPSMEALPALDGAAIGSSALSLAGDASSTAMTGKNLFIYENEREYRCNVDADLDGVDVRDRLAEMFDDLPANQQAVFHKRAAKFEKELF</sequence>
<dbReference type="GO" id="GO:0003677">
    <property type="term" value="F:DNA binding"/>
    <property type="evidence" value="ECO:0007669"/>
    <property type="project" value="UniProtKB-UniRule"/>
</dbReference>
<dbReference type="PROSITE" id="PS50118">
    <property type="entry name" value="HMG_BOX_2"/>
    <property type="match status" value="1"/>
</dbReference>
<evidence type="ECO:0000256" key="1">
    <source>
        <dbReference type="ARBA" id="ARBA00004123"/>
    </source>
</evidence>
<name>A0A9X6NHW8_HYPEX</name>
<keyword evidence="2 4" id="KW-0238">DNA-binding</keyword>
<feature type="compositionally biased region" description="Acidic residues" evidence="5">
    <location>
        <begin position="47"/>
        <end position="60"/>
    </location>
</feature>
<reference evidence="9" key="1">
    <citation type="submission" date="2017-01" db="EMBL/GenBank/DDBJ databases">
        <title>Comparative genomics of anhydrobiosis in the tardigrade Hypsibius dujardini.</title>
        <authorList>
            <person name="Yoshida Y."/>
            <person name="Koutsovoulos G."/>
            <person name="Laetsch D."/>
            <person name="Stevens L."/>
            <person name="Kumar S."/>
            <person name="Horikawa D."/>
            <person name="Ishino K."/>
            <person name="Komine S."/>
            <person name="Tomita M."/>
            <person name="Blaxter M."/>
            <person name="Arakawa K."/>
        </authorList>
    </citation>
    <scope>NUCLEOTIDE SEQUENCE [LARGE SCALE GENOMIC DNA]</scope>
    <source>
        <strain evidence="9">Z151</strain>
    </source>
</reference>
<protein>
    <submittedName>
        <fullName evidence="8">Nucleolar transcription factor 1</fullName>
    </submittedName>
</protein>
<feature type="DNA-binding region" description="HMG box" evidence="4">
    <location>
        <begin position="228"/>
        <end position="296"/>
    </location>
</feature>
<feature type="region of interest" description="Disordered" evidence="5">
    <location>
        <begin position="505"/>
        <end position="534"/>
    </location>
</feature>
<feature type="domain" description="Myb-like" evidence="6">
    <location>
        <begin position="117"/>
        <end position="180"/>
    </location>
</feature>
<dbReference type="Proteomes" id="UP000192578">
    <property type="component" value="Unassembled WGS sequence"/>
</dbReference>
<dbReference type="PANTHER" id="PTHR46318:SF3">
    <property type="entry name" value="UPSTREAM BINDING TRANSCRIPTION FACTOR"/>
    <property type="match status" value="1"/>
</dbReference>
<evidence type="ECO:0000256" key="3">
    <source>
        <dbReference type="ARBA" id="ARBA00023242"/>
    </source>
</evidence>
<gene>
    <name evidence="8" type="ORF">BV898_17786</name>
</gene>
<dbReference type="OrthoDB" id="498543at2759"/>
<evidence type="ECO:0000256" key="4">
    <source>
        <dbReference type="PROSITE-ProRule" id="PRU00267"/>
    </source>
</evidence>
<proteinExistence type="predicted"/>
<feature type="region of interest" description="Disordered" evidence="5">
    <location>
        <begin position="1"/>
        <end position="124"/>
    </location>
</feature>
<evidence type="ECO:0000313" key="9">
    <source>
        <dbReference type="Proteomes" id="UP000192578"/>
    </source>
</evidence>
<dbReference type="Pfam" id="PF00505">
    <property type="entry name" value="HMG_box"/>
    <property type="match status" value="1"/>
</dbReference>
<comment type="caution">
    <text evidence="8">The sequence shown here is derived from an EMBL/GenBank/DDBJ whole genome shotgun (WGS) entry which is preliminary data.</text>
</comment>
<comment type="subcellular location">
    <subcellularLocation>
        <location evidence="1">Nucleus</location>
    </subcellularLocation>
</comment>
<dbReference type="Gene3D" id="1.10.10.60">
    <property type="entry name" value="Homeodomain-like"/>
    <property type="match status" value="1"/>
</dbReference>
<dbReference type="SUPFAM" id="SSF47095">
    <property type="entry name" value="HMG-box"/>
    <property type="match status" value="2"/>
</dbReference>
<evidence type="ECO:0000259" key="6">
    <source>
        <dbReference type="PROSITE" id="PS50090"/>
    </source>
</evidence>
<dbReference type="InterPro" id="IPR009071">
    <property type="entry name" value="HMG_box_dom"/>
</dbReference>
<dbReference type="SMART" id="SM00717">
    <property type="entry name" value="SANT"/>
    <property type="match status" value="1"/>
</dbReference>
<dbReference type="InterPro" id="IPR001005">
    <property type="entry name" value="SANT/Myb"/>
</dbReference>